<dbReference type="Proteomes" id="UP000005239">
    <property type="component" value="Unassembled WGS sequence"/>
</dbReference>
<reference evidence="2" key="1">
    <citation type="journal article" date="2008" name="Nat. Genet.">
        <title>The Pristionchus pacificus genome provides a unique perspective on nematode lifestyle and parasitism.</title>
        <authorList>
            <person name="Dieterich C."/>
            <person name="Clifton S.W."/>
            <person name="Schuster L.N."/>
            <person name="Chinwalla A."/>
            <person name="Delehaunty K."/>
            <person name="Dinkelacker I."/>
            <person name="Fulton L."/>
            <person name="Fulton R."/>
            <person name="Godfrey J."/>
            <person name="Minx P."/>
            <person name="Mitreva M."/>
            <person name="Roeseler W."/>
            <person name="Tian H."/>
            <person name="Witte H."/>
            <person name="Yang S.P."/>
            <person name="Wilson R.K."/>
            <person name="Sommer R.J."/>
        </authorList>
    </citation>
    <scope>NUCLEOTIDE SEQUENCE [LARGE SCALE GENOMIC DNA]</scope>
    <source>
        <strain evidence="2">PS312</strain>
    </source>
</reference>
<evidence type="ECO:0000313" key="2">
    <source>
        <dbReference type="Proteomes" id="UP000005239"/>
    </source>
</evidence>
<accession>A0A8R1V1C6</accession>
<proteinExistence type="predicted"/>
<accession>A0A2A6BUB1</accession>
<sequence>MGMEWDGPMRTKKKKDVYYIQQETYMEIYEIFLEESKAFFINVYPEFSKLAEKERDLIFKDYIVKMKMVEDVKRALQLWGGINK</sequence>
<keyword evidence="2" id="KW-1185">Reference proteome</keyword>
<protein>
    <submittedName>
        <fullName evidence="1">Uncharacterized protein</fullName>
    </submittedName>
</protein>
<gene>
    <name evidence="1" type="primary">WBGene00281699</name>
</gene>
<evidence type="ECO:0000313" key="1">
    <source>
        <dbReference type="EnsemblMetazoa" id="PPA43330.1"/>
    </source>
</evidence>
<reference evidence="1" key="2">
    <citation type="submission" date="2022-06" db="UniProtKB">
        <authorList>
            <consortium name="EnsemblMetazoa"/>
        </authorList>
    </citation>
    <scope>IDENTIFICATION</scope>
    <source>
        <strain evidence="1">PS312</strain>
    </source>
</reference>
<name>A0A2A6BUB1_PRIPA</name>
<dbReference type="AlphaFoldDB" id="A0A2A6BUB1"/>
<organism evidence="1 2">
    <name type="scientific">Pristionchus pacificus</name>
    <name type="common">Parasitic nematode worm</name>
    <dbReference type="NCBI Taxonomy" id="54126"/>
    <lineage>
        <taxon>Eukaryota</taxon>
        <taxon>Metazoa</taxon>
        <taxon>Ecdysozoa</taxon>
        <taxon>Nematoda</taxon>
        <taxon>Chromadorea</taxon>
        <taxon>Rhabditida</taxon>
        <taxon>Rhabditina</taxon>
        <taxon>Diplogasteromorpha</taxon>
        <taxon>Diplogasteroidea</taxon>
        <taxon>Neodiplogasteridae</taxon>
        <taxon>Pristionchus</taxon>
    </lineage>
</organism>
<dbReference type="OrthoDB" id="10018779at2759"/>
<dbReference type="EnsemblMetazoa" id="PPA43330.1">
    <property type="protein sequence ID" value="PPA43330.1"/>
    <property type="gene ID" value="WBGene00281699"/>
</dbReference>